<gene>
    <name evidence="2" type="ORF">QEH59_01660</name>
</gene>
<dbReference type="Proteomes" id="UP001243717">
    <property type="component" value="Unassembled WGS sequence"/>
</dbReference>
<organism evidence="2 3">
    <name type="scientific">Thalassobacterium sedimentorum</name>
    <dbReference type="NCBI Taxonomy" id="3041258"/>
    <lineage>
        <taxon>Bacteria</taxon>
        <taxon>Pseudomonadati</taxon>
        <taxon>Verrucomicrobiota</taxon>
        <taxon>Opitutia</taxon>
        <taxon>Puniceicoccales</taxon>
        <taxon>Coraliomargaritaceae</taxon>
        <taxon>Thalassobacterium</taxon>
    </lineage>
</organism>
<proteinExistence type="predicted"/>
<keyword evidence="1" id="KW-0472">Membrane</keyword>
<comment type="caution">
    <text evidence="2">The sequence shown here is derived from an EMBL/GenBank/DDBJ whole genome shotgun (WGS) entry which is preliminary data.</text>
</comment>
<dbReference type="EMBL" id="JARXIC010000002">
    <property type="protein sequence ID" value="MDQ8193114.1"/>
    <property type="molecule type" value="Genomic_DNA"/>
</dbReference>
<evidence type="ECO:0000256" key="1">
    <source>
        <dbReference type="SAM" id="Phobius"/>
    </source>
</evidence>
<keyword evidence="1" id="KW-0812">Transmembrane</keyword>
<reference evidence="2 3" key="1">
    <citation type="submission" date="2023-04" db="EMBL/GenBank/DDBJ databases">
        <title>A novel bacteria isolated from coastal sediment.</title>
        <authorList>
            <person name="Liu X.-J."/>
            <person name="Du Z.-J."/>
        </authorList>
    </citation>
    <scope>NUCLEOTIDE SEQUENCE [LARGE SCALE GENOMIC DNA]</scope>
    <source>
        <strain evidence="2 3">SDUM461004</strain>
    </source>
</reference>
<name>A0ABU1AF06_9BACT</name>
<evidence type="ECO:0000313" key="2">
    <source>
        <dbReference type="EMBL" id="MDQ8193114.1"/>
    </source>
</evidence>
<accession>A0ABU1AF06</accession>
<feature type="transmembrane region" description="Helical" evidence="1">
    <location>
        <begin position="49"/>
        <end position="69"/>
    </location>
</feature>
<protein>
    <submittedName>
        <fullName evidence="2">Uncharacterized protein</fullName>
    </submittedName>
</protein>
<sequence length="73" mass="8219">MVICILPGVLGIFMIASSEERKRELRNALCNKLFGVSNAIPYPKFARTMVILGALLLVFALTASWFLLLREMF</sequence>
<keyword evidence="1" id="KW-1133">Transmembrane helix</keyword>
<evidence type="ECO:0000313" key="3">
    <source>
        <dbReference type="Proteomes" id="UP001243717"/>
    </source>
</evidence>
<keyword evidence="3" id="KW-1185">Reference proteome</keyword>